<sequence length="527" mass="55092">MGAIECWVEARGGWVGSESLLFVGIVGIEGPLSAANCQTQIIRTSYSNLADACRLKNLRAGAIIRSDCSSQKTRPSLATEASGSNRIMIALTLLLHALDETLAEVNASLASGDGLTLRAIPGMSQVGLLCSAALETAMMDGCPTALPAVDDDGPALLLHGALPGQPRDCERYARVGLRYTPHMRLLLYPPGLPPAPAHQAPLSTAARLSMPSVGPITMSAVPHGLPLRGATWAEHLQPLRVTLDRLRDMYAKAGCLGPAALKAPGHAAGPSPLGAVWSVAVDGMWSPDVALQYLPGLPGIRGLIQYIEQPWPPQFFLELHIRFVATESAAQPSTVARLRRFSDRSGFAFGTGGRYGAATLHTDLPGLGIQPRSPCPAWPRLSTPVSITLPALPTITAPATPTLTSPQLRGPPAQPRSGVRERGVAVTPATAKPTPAPGKPPGTPAATPETAARPRVSYSELHRLAALAAGIHPLVMPTTKRRGSHPGLHRPAPTTPQPPTPAPSPPPHRSPYHHPLGPLGPLGPPSG</sequence>
<reference evidence="2" key="1">
    <citation type="journal article" date="2022" name="bioRxiv">
        <title>Genomics of Preaxostyla Flagellates Illuminates Evolutionary Transitions and the Path Towards Mitochondrial Loss.</title>
        <authorList>
            <person name="Novak L.V.F."/>
            <person name="Treitli S.C."/>
            <person name="Pyrih J."/>
            <person name="Halakuc P."/>
            <person name="Pipaliya S.V."/>
            <person name="Vacek V."/>
            <person name="Brzon O."/>
            <person name="Soukal P."/>
            <person name="Eme L."/>
            <person name="Dacks J.B."/>
            <person name="Karnkowska A."/>
            <person name="Elias M."/>
            <person name="Hampl V."/>
        </authorList>
    </citation>
    <scope>NUCLEOTIDE SEQUENCE</scope>
    <source>
        <strain evidence="2">RCP-MX</strain>
    </source>
</reference>
<protein>
    <submittedName>
        <fullName evidence="2">Uncharacterized protein</fullName>
    </submittedName>
</protein>
<comment type="caution">
    <text evidence="2">The sequence shown here is derived from an EMBL/GenBank/DDBJ whole genome shotgun (WGS) entry which is preliminary data.</text>
</comment>
<organism evidence="2 3">
    <name type="scientific">Paratrimastix pyriformis</name>
    <dbReference type="NCBI Taxonomy" id="342808"/>
    <lineage>
        <taxon>Eukaryota</taxon>
        <taxon>Metamonada</taxon>
        <taxon>Preaxostyla</taxon>
        <taxon>Paratrimastigidae</taxon>
        <taxon>Paratrimastix</taxon>
    </lineage>
</organism>
<proteinExistence type="predicted"/>
<gene>
    <name evidence="2" type="ORF">PAPYR_12200</name>
</gene>
<dbReference type="EMBL" id="JAPMOS010000276">
    <property type="protein sequence ID" value="KAJ4453344.1"/>
    <property type="molecule type" value="Genomic_DNA"/>
</dbReference>
<name>A0ABQ8U295_9EUKA</name>
<feature type="compositionally biased region" description="Pro residues" evidence="1">
    <location>
        <begin position="493"/>
        <end position="509"/>
    </location>
</feature>
<feature type="compositionally biased region" description="Low complexity" evidence="1">
    <location>
        <begin position="424"/>
        <end position="433"/>
    </location>
</feature>
<feature type="compositionally biased region" description="Basic residues" evidence="1">
    <location>
        <begin position="479"/>
        <end position="488"/>
    </location>
</feature>
<evidence type="ECO:0000313" key="2">
    <source>
        <dbReference type="EMBL" id="KAJ4453344.1"/>
    </source>
</evidence>
<evidence type="ECO:0000313" key="3">
    <source>
        <dbReference type="Proteomes" id="UP001141327"/>
    </source>
</evidence>
<feature type="region of interest" description="Disordered" evidence="1">
    <location>
        <begin position="472"/>
        <end position="527"/>
    </location>
</feature>
<evidence type="ECO:0000256" key="1">
    <source>
        <dbReference type="SAM" id="MobiDB-lite"/>
    </source>
</evidence>
<dbReference type="Proteomes" id="UP001141327">
    <property type="component" value="Unassembled WGS sequence"/>
</dbReference>
<feature type="compositionally biased region" description="Pro residues" evidence="1">
    <location>
        <begin position="434"/>
        <end position="443"/>
    </location>
</feature>
<accession>A0ABQ8U295</accession>
<feature type="region of interest" description="Disordered" evidence="1">
    <location>
        <begin position="396"/>
        <end position="455"/>
    </location>
</feature>
<keyword evidence="3" id="KW-1185">Reference proteome</keyword>